<dbReference type="KEGG" id="rter:IDM49_08665"/>
<dbReference type="AlphaFoldDB" id="A0A7H2BCB0"/>
<gene>
    <name evidence="2" type="ORF">IDM49_08665</name>
</gene>
<dbReference type="GO" id="GO:0004658">
    <property type="term" value="F:propionyl-CoA carboxylase activity"/>
    <property type="evidence" value="ECO:0007669"/>
    <property type="project" value="InterPro"/>
</dbReference>
<feature type="region of interest" description="Disordered" evidence="1">
    <location>
        <begin position="1"/>
        <end position="45"/>
    </location>
</feature>
<dbReference type="GO" id="GO:0003989">
    <property type="term" value="F:acetyl-CoA carboxylase activity"/>
    <property type="evidence" value="ECO:0007669"/>
    <property type="project" value="InterPro"/>
</dbReference>
<dbReference type="Pfam" id="PF13822">
    <property type="entry name" value="ACC_epsilon"/>
    <property type="match status" value="1"/>
</dbReference>
<organism evidence="2 3">
    <name type="scientific">Rothia terrae</name>
    <dbReference type="NCBI Taxonomy" id="396015"/>
    <lineage>
        <taxon>Bacteria</taxon>
        <taxon>Bacillati</taxon>
        <taxon>Actinomycetota</taxon>
        <taxon>Actinomycetes</taxon>
        <taxon>Micrococcales</taxon>
        <taxon>Micrococcaceae</taxon>
        <taxon>Rothia</taxon>
    </lineage>
</organism>
<evidence type="ECO:0000256" key="1">
    <source>
        <dbReference type="SAM" id="MobiDB-lite"/>
    </source>
</evidence>
<name>A0A7H2BCB0_9MICC</name>
<sequence>MATSKRRGFSFGSRSSAPEPTPEPAVSEASQPAEQAPYLKVPKGNPTDEELAALVVAVALTEANAEKTDAGAFSAMQRTLLRRQRLGAGLRPGAGSWRRARPQ</sequence>
<accession>A0A7H2BCB0</accession>
<evidence type="ECO:0000313" key="2">
    <source>
        <dbReference type="EMBL" id="QNV37306.1"/>
    </source>
</evidence>
<dbReference type="InterPro" id="IPR032716">
    <property type="entry name" value="ACC_epsilon"/>
</dbReference>
<dbReference type="Proteomes" id="UP000516404">
    <property type="component" value="Chromosome"/>
</dbReference>
<protein>
    <submittedName>
        <fullName evidence="2">Acyl-CoA carboxylase subunit epsilon</fullName>
    </submittedName>
</protein>
<proteinExistence type="predicted"/>
<dbReference type="EMBL" id="CP061539">
    <property type="protein sequence ID" value="QNV37306.1"/>
    <property type="molecule type" value="Genomic_DNA"/>
</dbReference>
<dbReference type="GeneID" id="96624312"/>
<keyword evidence="3" id="KW-1185">Reference proteome</keyword>
<reference evidence="2 3" key="1">
    <citation type="submission" date="2020-09" db="EMBL/GenBank/DDBJ databases">
        <title>Investigation of environmental microbes.</title>
        <authorList>
            <person name="Ou Y."/>
            <person name="Kang Q."/>
        </authorList>
    </citation>
    <scope>NUCLEOTIDE SEQUENCE [LARGE SCALE GENOMIC DNA]</scope>
    <source>
        <strain evidence="2 3">KJZ-14</strain>
    </source>
</reference>
<evidence type="ECO:0000313" key="3">
    <source>
        <dbReference type="Proteomes" id="UP000516404"/>
    </source>
</evidence>
<dbReference type="RefSeq" id="WP_190724214.1">
    <property type="nucleotide sequence ID" value="NZ_CP061539.1"/>
</dbReference>